<dbReference type="Proteomes" id="UP000288168">
    <property type="component" value="Unassembled WGS sequence"/>
</dbReference>
<accession>A0A428P4I6</accession>
<evidence type="ECO:0000256" key="1">
    <source>
        <dbReference type="SAM" id="MobiDB-lite"/>
    </source>
</evidence>
<gene>
    <name evidence="2" type="ORF">CEP54_013142</name>
</gene>
<proteinExistence type="predicted"/>
<comment type="caution">
    <text evidence="2">The sequence shown here is derived from an EMBL/GenBank/DDBJ whole genome shotgun (WGS) entry which is preliminary data.</text>
</comment>
<evidence type="ECO:0000313" key="2">
    <source>
        <dbReference type="EMBL" id="RSL47958.1"/>
    </source>
</evidence>
<reference evidence="2 3" key="1">
    <citation type="submission" date="2017-06" db="EMBL/GenBank/DDBJ databases">
        <title>Comparative genomic analysis of Ambrosia Fusariam Clade fungi.</title>
        <authorList>
            <person name="Stajich J.E."/>
            <person name="Carrillo J."/>
            <person name="Kijimoto T."/>
            <person name="Eskalen A."/>
            <person name="O'Donnell K."/>
            <person name="Kasson M."/>
        </authorList>
    </citation>
    <scope>NUCLEOTIDE SEQUENCE [LARGE SCALE GENOMIC DNA]</scope>
    <source>
        <strain evidence="2 3">NRRL62584</strain>
    </source>
</reference>
<name>A0A428P4I6_9HYPO</name>
<evidence type="ECO:0000313" key="3">
    <source>
        <dbReference type="Proteomes" id="UP000288168"/>
    </source>
</evidence>
<dbReference type="OrthoDB" id="10531681at2759"/>
<sequence length="473" mass="53786">MQDASPQAPLDCLAQRLHVLSIQVSRGAFELDQVRTTKVLLEETEEGHRHPVSYLLANYDGPLVSQHDPDIDCEIDTDIDTTTEADTNTEAPSETDITSDTSSGYVGDNIDGGEANTDGYPEHDTDDEGDLHMPLHEYIHIHCPKDKREELMYAVFVHQFVTKGLIDPRPDLEGLIKLNLQGYTHELVECIAKQLALGTDGMSTKAILDKAKDQYKTWHRPLGRIEEPVMLQKDFDEVETALSECEEHDRGILSWLYLLRLQGHMGVLPDLHSFPSSSGDIGKALTGALRCVTVRATVDGLGLGWDLYNACGLYHRAWINASCRSGYKIDAKIQYVYLNLLARRPDLRMRWVIDETERLLPGSHAPSDLGDADRIARCQKALKLRPFTELQRRYPDVQVQFKHEWAISILQHETHFQTDFAAWGQDREVYFYYCTLVLASYGFEPPRDLDIALDKLLALILREMDRREMVYLC</sequence>
<dbReference type="EMBL" id="NKCI01000206">
    <property type="protein sequence ID" value="RSL47958.1"/>
    <property type="molecule type" value="Genomic_DNA"/>
</dbReference>
<protein>
    <submittedName>
        <fullName evidence="2">Uncharacterized protein</fullName>
    </submittedName>
</protein>
<dbReference type="AlphaFoldDB" id="A0A428P4I6"/>
<feature type="region of interest" description="Disordered" evidence="1">
    <location>
        <begin position="82"/>
        <end position="123"/>
    </location>
</feature>
<keyword evidence="3" id="KW-1185">Reference proteome</keyword>
<feature type="compositionally biased region" description="Polar residues" evidence="1">
    <location>
        <begin position="91"/>
        <end position="104"/>
    </location>
</feature>
<organism evidence="2 3">
    <name type="scientific">Fusarium duplospermum</name>
    <dbReference type="NCBI Taxonomy" id="1325734"/>
    <lineage>
        <taxon>Eukaryota</taxon>
        <taxon>Fungi</taxon>
        <taxon>Dikarya</taxon>
        <taxon>Ascomycota</taxon>
        <taxon>Pezizomycotina</taxon>
        <taxon>Sordariomycetes</taxon>
        <taxon>Hypocreomycetidae</taxon>
        <taxon>Hypocreales</taxon>
        <taxon>Nectriaceae</taxon>
        <taxon>Fusarium</taxon>
        <taxon>Fusarium solani species complex</taxon>
    </lineage>
</organism>